<keyword evidence="6" id="KW-0902">Two-component regulatory system</keyword>
<keyword evidence="7" id="KW-0472">Membrane</keyword>
<dbReference type="Proteomes" id="UP000276349">
    <property type="component" value="Unassembled WGS sequence"/>
</dbReference>
<proteinExistence type="predicted"/>
<keyword evidence="5" id="KW-0067">ATP-binding</keyword>
<keyword evidence="3" id="KW-0547">Nucleotide-binding</keyword>
<dbReference type="Pfam" id="PF14689">
    <property type="entry name" value="SPOB_a"/>
    <property type="match status" value="1"/>
</dbReference>
<dbReference type="Gene3D" id="3.30.565.10">
    <property type="entry name" value="Histidine kinase-like ATPase, C-terminal domain"/>
    <property type="match status" value="1"/>
</dbReference>
<dbReference type="AlphaFoldDB" id="A0A3S0KHN8"/>
<dbReference type="InterPro" id="IPR005467">
    <property type="entry name" value="His_kinase_dom"/>
</dbReference>
<gene>
    <name evidence="9" type="ORF">EKG35_13160</name>
</gene>
<evidence type="ECO:0000259" key="8">
    <source>
        <dbReference type="PROSITE" id="PS50109"/>
    </source>
</evidence>
<dbReference type="InterPro" id="IPR029151">
    <property type="entry name" value="Sensor-like_sf"/>
</dbReference>
<dbReference type="InterPro" id="IPR016120">
    <property type="entry name" value="Sig_transdc_His_kin_SpoOB"/>
</dbReference>
<dbReference type="SMART" id="SM00387">
    <property type="entry name" value="HATPase_c"/>
    <property type="match status" value="1"/>
</dbReference>
<evidence type="ECO:0000256" key="2">
    <source>
        <dbReference type="ARBA" id="ARBA00022679"/>
    </source>
</evidence>
<dbReference type="PANTHER" id="PTHR40448:SF1">
    <property type="entry name" value="TWO-COMPONENT SENSOR HISTIDINE KINASE"/>
    <property type="match status" value="1"/>
</dbReference>
<evidence type="ECO:0000256" key="1">
    <source>
        <dbReference type="ARBA" id="ARBA00022553"/>
    </source>
</evidence>
<evidence type="ECO:0000313" key="9">
    <source>
        <dbReference type="EMBL" id="RTQ91657.1"/>
    </source>
</evidence>
<dbReference type="RefSeq" id="WP_126294954.1">
    <property type="nucleotide sequence ID" value="NZ_CP155468.1"/>
</dbReference>
<evidence type="ECO:0000256" key="4">
    <source>
        <dbReference type="ARBA" id="ARBA00022777"/>
    </source>
</evidence>
<keyword evidence="7" id="KW-1133">Transmembrane helix</keyword>
<comment type="caution">
    <text evidence="9">The sequence shown here is derived from an EMBL/GenBank/DDBJ whole genome shotgun (WGS) entry which is preliminary data.</text>
</comment>
<keyword evidence="1" id="KW-0597">Phosphoprotein</keyword>
<evidence type="ECO:0000256" key="3">
    <source>
        <dbReference type="ARBA" id="ARBA00022741"/>
    </source>
</evidence>
<dbReference type="InterPro" id="IPR036890">
    <property type="entry name" value="HATPase_C_sf"/>
</dbReference>
<dbReference type="InterPro" id="IPR039506">
    <property type="entry name" value="SPOB_a"/>
</dbReference>
<evidence type="ECO:0000313" key="10">
    <source>
        <dbReference type="Proteomes" id="UP000276349"/>
    </source>
</evidence>
<dbReference type="OrthoDB" id="3173688at2"/>
<feature type="domain" description="Histidine kinase" evidence="8">
    <location>
        <begin position="329"/>
        <end position="435"/>
    </location>
</feature>
<evidence type="ECO:0000256" key="7">
    <source>
        <dbReference type="SAM" id="Phobius"/>
    </source>
</evidence>
<keyword evidence="4" id="KW-0418">Kinase</keyword>
<feature type="transmembrane region" description="Helical" evidence="7">
    <location>
        <begin position="192"/>
        <end position="212"/>
    </location>
</feature>
<dbReference type="PROSITE" id="PS50109">
    <property type="entry name" value="HIS_KIN"/>
    <property type="match status" value="1"/>
</dbReference>
<dbReference type="InterPro" id="IPR003594">
    <property type="entry name" value="HATPase_dom"/>
</dbReference>
<dbReference type="Gene3D" id="1.10.287.130">
    <property type="match status" value="1"/>
</dbReference>
<name>A0A3S0KHN8_9BACI</name>
<dbReference type="PANTHER" id="PTHR40448">
    <property type="entry name" value="TWO-COMPONENT SENSOR HISTIDINE KINASE"/>
    <property type="match status" value="1"/>
</dbReference>
<dbReference type="SUPFAM" id="SSF55874">
    <property type="entry name" value="ATPase domain of HSP90 chaperone/DNA topoisomerase II/histidine kinase"/>
    <property type="match status" value="1"/>
</dbReference>
<sequence length="435" mass="48973">MKSHKIKLILVLSTILLLFFTSLSVYTISVNMKRTVVESIGSQSLEAAKAIASDMDIEAYKRFLDNKVQNNHYWEIRRYLNDAREKLGALYVYTLELESPKEAKAMIVGLPPERTDIGIGEPCMVPEPLLKRAYYEEKHYVTGVMEDPKFGVYLSAGVPIKDGTGETIGYLGIDISAKRISEIEGTVLEDNIVIFIFNGVFILIIIASFFLMQRWYLKEVAKEVGDTEDTYQTEIKTLIASVSSLRHDFVNHIQVIHGLLMIGELNKALQYVSSLSKEVEVIKSIELDVEHPGLGILLQAKKLAAENQLIDMDISISKNAFDKIKTTDMIKILSNLIDNAIEATIELPEEKRKVVINCIADEAKYVFKIMNTGPKIIDDEIIFKQGYSTKKVEQGKTRGQGLFIIKEIVHKYNGTVSISTTNDLEITVMVEIPIK</sequence>
<keyword evidence="7" id="KW-0812">Transmembrane</keyword>
<dbReference type="Pfam" id="PF14501">
    <property type="entry name" value="HATPase_c_5"/>
    <property type="match status" value="1"/>
</dbReference>
<dbReference type="SUPFAM" id="SSF55890">
    <property type="entry name" value="Sporulation response regulatory protein Spo0B"/>
    <property type="match status" value="1"/>
</dbReference>
<protein>
    <submittedName>
        <fullName evidence="9">GHKL domain-containing protein</fullName>
    </submittedName>
</protein>
<reference evidence="9 10" key="1">
    <citation type="submission" date="2018-12" db="EMBL/GenBank/DDBJ databases">
        <authorList>
            <person name="Yu L."/>
        </authorList>
    </citation>
    <scope>NUCLEOTIDE SEQUENCE [LARGE SCALE GENOMIC DNA]</scope>
    <source>
        <strain evidence="9 10">S5H2222</strain>
    </source>
</reference>
<organism evidence="9 10">
    <name type="scientific">Lysinibacillus telephonicus</name>
    <dbReference type="NCBI Taxonomy" id="1714840"/>
    <lineage>
        <taxon>Bacteria</taxon>
        <taxon>Bacillati</taxon>
        <taxon>Bacillota</taxon>
        <taxon>Bacilli</taxon>
        <taxon>Bacillales</taxon>
        <taxon>Bacillaceae</taxon>
        <taxon>Lysinibacillus</taxon>
    </lineage>
</organism>
<keyword evidence="2" id="KW-0808">Transferase</keyword>
<evidence type="ECO:0000256" key="6">
    <source>
        <dbReference type="ARBA" id="ARBA00023012"/>
    </source>
</evidence>
<dbReference type="InterPro" id="IPR032834">
    <property type="entry name" value="NatK-like_C"/>
</dbReference>
<dbReference type="GO" id="GO:0000155">
    <property type="term" value="F:phosphorelay sensor kinase activity"/>
    <property type="evidence" value="ECO:0007669"/>
    <property type="project" value="InterPro"/>
</dbReference>
<dbReference type="GO" id="GO:0042802">
    <property type="term" value="F:identical protein binding"/>
    <property type="evidence" value="ECO:0007669"/>
    <property type="project" value="TreeGrafter"/>
</dbReference>
<accession>A0A3S0KHN8</accession>
<evidence type="ECO:0000256" key="5">
    <source>
        <dbReference type="ARBA" id="ARBA00022840"/>
    </source>
</evidence>
<keyword evidence="10" id="KW-1185">Reference proteome</keyword>
<dbReference type="SUPFAM" id="SSF103190">
    <property type="entry name" value="Sensory domain-like"/>
    <property type="match status" value="1"/>
</dbReference>
<dbReference type="EMBL" id="RXNR01000038">
    <property type="protein sequence ID" value="RTQ91657.1"/>
    <property type="molecule type" value="Genomic_DNA"/>
</dbReference>
<dbReference type="GO" id="GO:0005524">
    <property type="term" value="F:ATP binding"/>
    <property type="evidence" value="ECO:0007669"/>
    <property type="project" value="UniProtKB-KW"/>
</dbReference>